<sequence>MGSDGSNHRSLALRTASRYGLEQKNWIPQRIRNQVVETFDWTPDELLHMIQGLEEASNEGYSVWERGGCGQSFAVILWDAPNLCHTLSVALSTACRNFNSDTAFRALILYQYFLGIKENDADLASVVGKLMSKWPKLAAHPLSKELVDILEEYGWADIF</sequence>
<gene>
    <name evidence="1" type="ORF">JK364_16520</name>
</gene>
<evidence type="ECO:0000313" key="1">
    <source>
        <dbReference type="EMBL" id="MBL1113985.1"/>
    </source>
</evidence>
<dbReference type="Proteomes" id="UP000621510">
    <property type="component" value="Unassembled WGS sequence"/>
</dbReference>
<proteinExistence type="predicted"/>
<accession>A0ABS1PPD0</accession>
<dbReference type="EMBL" id="JAERRG010000005">
    <property type="protein sequence ID" value="MBL1113985.1"/>
    <property type="molecule type" value="Genomic_DNA"/>
</dbReference>
<organism evidence="1 2">
    <name type="scientific">Streptomyces endocoffeicus</name>
    <dbReference type="NCBI Taxonomy" id="2898945"/>
    <lineage>
        <taxon>Bacteria</taxon>
        <taxon>Bacillati</taxon>
        <taxon>Actinomycetota</taxon>
        <taxon>Actinomycetes</taxon>
        <taxon>Kitasatosporales</taxon>
        <taxon>Streptomycetaceae</taxon>
        <taxon>Streptomyces</taxon>
    </lineage>
</organism>
<reference evidence="1 2" key="1">
    <citation type="submission" date="2021-01" db="EMBL/GenBank/DDBJ databases">
        <title>WGS of actinomycetes isolated from Thailand.</title>
        <authorList>
            <person name="Thawai C."/>
        </authorList>
    </citation>
    <scope>NUCLEOTIDE SEQUENCE [LARGE SCALE GENOMIC DNA]</scope>
    <source>
        <strain evidence="1 2">CA3R110</strain>
    </source>
</reference>
<keyword evidence="2" id="KW-1185">Reference proteome</keyword>
<protein>
    <submittedName>
        <fullName evidence="1">Uncharacterized protein</fullName>
    </submittedName>
</protein>
<comment type="caution">
    <text evidence="1">The sequence shown here is derived from an EMBL/GenBank/DDBJ whole genome shotgun (WGS) entry which is preliminary data.</text>
</comment>
<name>A0ABS1PPD0_9ACTN</name>
<dbReference type="RefSeq" id="WP_201851916.1">
    <property type="nucleotide sequence ID" value="NZ_JAERRG010000005.1"/>
</dbReference>
<evidence type="ECO:0000313" key="2">
    <source>
        <dbReference type="Proteomes" id="UP000621510"/>
    </source>
</evidence>